<accession>A0A8W8MFP5</accession>
<evidence type="ECO:0000313" key="1">
    <source>
        <dbReference type="EnsemblMetazoa" id="G32796.1:cds"/>
    </source>
</evidence>
<dbReference type="EnsemblMetazoa" id="G32796.1">
    <property type="protein sequence ID" value="G32796.1:cds"/>
    <property type="gene ID" value="G32796"/>
</dbReference>
<evidence type="ECO:0000313" key="2">
    <source>
        <dbReference type="Proteomes" id="UP000005408"/>
    </source>
</evidence>
<name>A0A8W8MFP5_MAGGI</name>
<organism evidence="1 2">
    <name type="scientific">Magallana gigas</name>
    <name type="common">Pacific oyster</name>
    <name type="synonym">Crassostrea gigas</name>
    <dbReference type="NCBI Taxonomy" id="29159"/>
    <lineage>
        <taxon>Eukaryota</taxon>
        <taxon>Metazoa</taxon>
        <taxon>Spiralia</taxon>
        <taxon>Lophotrochozoa</taxon>
        <taxon>Mollusca</taxon>
        <taxon>Bivalvia</taxon>
        <taxon>Autobranchia</taxon>
        <taxon>Pteriomorphia</taxon>
        <taxon>Ostreida</taxon>
        <taxon>Ostreoidea</taxon>
        <taxon>Ostreidae</taxon>
        <taxon>Magallana</taxon>
    </lineage>
</organism>
<keyword evidence="2" id="KW-1185">Reference proteome</keyword>
<proteinExistence type="predicted"/>
<dbReference type="Proteomes" id="UP000005408">
    <property type="component" value="Unassembled WGS sequence"/>
</dbReference>
<protein>
    <submittedName>
        <fullName evidence="1">Uncharacterized protein</fullName>
    </submittedName>
</protein>
<reference evidence="1" key="1">
    <citation type="submission" date="2022-08" db="UniProtKB">
        <authorList>
            <consortium name="EnsemblMetazoa"/>
        </authorList>
    </citation>
    <scope>IDENTIFICATION</scope>
    <source>
        <strain evidence="1">05x7-T-G4-1.051#20</strain>
    </source>
</reference>
<sequence length="177" mass="21302">MSFSFDQPSMDWSHPETYSEFLWFRQHVEPWCKADKKDKAGWLGIWIGKQGREMYKTFYWDDGEEDDPKKILDKFDVYVRPRKTRRPRDSKSCSVNRKKDLTKYQFPNLEQNKRSLKQLNTCTRCGFDAKHSKYPAVSTTCNYCKKPDHWRSVCMKRNQAKMYSLEPILMTVMKMPR</sequence>
<dbReference type="AlphaFoldDB" id="A0A8W8MFP5"/>